<feature type="signal peptide" evidence="2">
    <location>
        <begin position="1"/>
        <end position="27"/>
    </location>
</feature>
<feature type="region of interest" description="Disordered" evidence="1">
    <location>
        <begin position="123"/>
        <end position="178"/>
    </location>
</feature>
<feature type="compositionally biased region" description="Acidic residues" evidence="1">
    <location>
        <begin position="167"/>
        <end position="178"/>
    </location>
</feature>
<dbReference type="RefSeq" id="XP_014480736.1">
    <property type="nucleotide sequence ID" value="XM_014625250.1"/>
</dbReference>
<evidence type="ECO:0000256" key="1">
    <source>
        <dbReference type="SAM" id="MobiDB-lite"/>
    </source>
</evidence>
<organism evidence="3 5">
    <name type="scientific">Dinoponera quadriceps</name>
    <name type="common">South American ant</name>
    <dbReference type="NCBI Taxonomy" id="609295"/>
    <lineage>
        <taxon>Eukaryota</taxon>
        <taxon>Metazoa</taxon>
        <taxon>Ecdysozoa</taxon>
        <taxon>Arthropoda</taxon>
        <taxon>Hexapoda</taxon>
        <taxon>Insecta</taxon>
        <taxon>Pterygota</taxon>
        <taxon>Neoptera</taxon>
        <taxon>Endopterygota</taxon>
        <taxon>Hymenoptera</taxon>
        <taxon>Apocrita</taxon>
        <taxon>Aculeata</taxon>
        <taxon>Formicoidea</taxon>
        <taxon>Formicidae</taxon>
        <taxon>Ponerinae</taxon>
        <taxon>Ponerini</taxon>
        <taxon>Dinoponera</taxon>
    </lineage>
</organism>
<proteinExistence type="predicted"/>
<feature type="chain" id="PRO_5044646781" evidence="2">
    <location>
        <begin position="28"/>
        <end position="178"/>
    </location>
</feature>
<accession>A0A6P3XQU2</accession>
<dbReference type="GeneID" id="106747593"/>
<evidence type="ECO:0000313" key="3">
    <source>
        <dbReference type="Proteomes" id="UP000515204"/>
    </source>
</evidence>
<gene>
    <name evidence="4 5" type="primary">LOC106747593</name>
</gene>
<dbReference type="AlphaFoldDB" id="A0A6P3XQU2"/>
<keyword evidence="2" id="KW-0732">Signal</keyword>
<dbReference type="OrthoDB" id="7683569at2759"/>
<dbReference type="Proteomes" id="UP000515204">
    <property type="component" value="Unplaced"/>
</dbReference>
<evidence type="ECO:0000256" key="2">
    <source>
        <dbReference type="SAM" id="SignalP"/>
    </source>
</evidence>
<name>A0A6P3XQU2_DINQU</name>
<feature type="compositionally biased region" description="Basic and acidic residues" evidence="1">
    <location>
        <begin position="145"/>
        <end position="161"/>
    </location>
</feature>
<dbReference type="KEGG" id="dqu:106747593"/>
<sequence length="178" mass="19495">MRPGQAMRDRIVVFFVMMMATLGTTVSKPLWSTLTAGDNYLYPTGDEVNAQPQYLAAYQSSPYYVYNVHANVGDVPAAVFAAGKPEVAHIPAYSFYYGMPIYNIGIPLNPIYPVLTPSHPGLPGRPLLPPTSTQEPFDVDIDDDRIEKLDSKVEPGTETKKPANSGEQDEDSITVEAI</sequence>
<dbReference type="RefSeq" id="XP_014480735.1">
    <property type="nucleotide sequence ID" value="XM_014625249.1"/>
</dbReference>
<evidence type="ECO:0000313" key="4">
    <source>
        <dbReference type="RefSeq" id="XP_014480735.1"/>
    </source>
</evidence>
<keyword evidence="3" id="KW-1185">Reference proteome</keyword>
<evidence type="ECO:0000313" key="5">
    <source>
        <dbReference type="RefSeq" id="XP_014480736.1"/>
    </source>
</evidence>
<reference evidence="4 5" key="1">
    <citation type="submission" date="2025-04" db="UniProtKB">
        <authorList>
            <consortium name="RefSeq"/>
        </authorList>
    </citation>
    <scope>IDENTIFICATION</scope>
</reference>
<protein>
    <submittedName>
        <fullName evidence="4 5">Uncharacterized protein LOC106747593</fullName>
    </submittedName>
</protein>